<name>A0AAV3ZJV2_9GAST</name>
<dbReference type="EMBL" id="BLXT01002468">
    <property type="protein sequence ID" value="GFN94782.1"/>
    <property type="molecule type" value="Genomic_DNA"/>
</dbReference>
<gene>
    <name evidence="1" type="ORF">PoB_002128800</name>
</gene>
<sequence>MATPYPLSNRATDVRPGCKTQRIVPTLRQVADLVCAPTKETRVFPNMYSWTRELLPPVYSLGFTCGSRREGLCVELLCLSQQVYLIICVTKLVSWLARQRAVDYAWSRNGTPSLLYIIDGSDASTK</sequence>
<evidence type="ECO:0000313" key="1">
    <source>
        <dbReference type="EMBL" id="GFN94782.1"/>
    </source>
</evidence>
<dbReference type="AlphaFoldDB" id="A0AAV3ZJV2"/>
<protein>
    <submittedName>
        <fullName evidence="1">Uncharacterized protein</fullName>
    </submittedName>
</protein>
<accession>A0AAV3ZJV2</accession>
<comment type="caution">
    <text evidence="1">The sequence shown here is derived from an EMBL/GenBank/DDBJ whole genome shotgun (WGS) entry which is preliminary data.</text>
</comment>
<keyword evidence="2" id="KW-1185">Reference proteome</keyword>
<reference evidence="1 2" key="1">
    <citation type="journal article" date="2021" name="Elife">
        <title>Chloroplast acquisition without the gene transfer in kleptoplastic sea slugs, Plakobranchus ocellatus.</title>
        <authorList>
            <person name="Maeda T."/>
            <person name="Takahashi S."/>
            <person name="Yoshida T."/>
            <person name="Shimamura S."/>
            <person name="Takaki Y."/>
            <person name="Nagai Y."/>
            <person name="Toyoda A."/>
            <person name="Suzuki Y."/>
            <person name="Arimoto A."/>
            <person name="Ishii H."/>
            <person name="Satoh N."/>
            <person name="Nishiyama T."/>
            <person name="Hasebe M."/>
            <person name="Maruyama T."/>
            <person name="Minagawa J."/>
            <person name="Obokata J."/>
            <person name="Shigenobu S."/>
        </authorList>
    </citation>
    <scope>NUCLEOTIDE SEQUENCE [LARGE SCALE GENOMIC DNA]</scope>
</reference>
<evidence type="ECO:0000313" key="2">
    <source>
        <dbReference type="Proteomes" id="UP000735302"/>
    </source>
</evidence>
<proteinExistence type="predicted"/>
<dbReference type="Proteomes" id="UP000735302">
    <property type="component" value="Unassembled WGS sequence"/>
</dbReference>
<organism evidence="1 2">
    <name type="scientific">Plakobranchus ocellatus</name>
    <dbReference type="NCBI Taxonomy" id="259542"/>
    <lineage>
        <taxon>Eukaryota</taxon>
        <taxon>Metazoa</taxon>
        <taxon>Spiralia</taxon>
        <taxon>Lophotrochozoa</taxon>
        <taxon>Mollusca</taxon>
        <taxon>Gastropoda</taxon>
        <taxon>Heterobranchia</taxon>
        <taxon>Euthyneura</taxon>
        <taxon>Panpulmonata</taxon>
        <taxon>Sacoglossa</taxon>
        <taxon>Placobranchoidea</taxon>
        <taxon>Plakobranchidae</taxon>
        <taxon>Plakobranchus</taxon>
    </lineage>
</organism>